<organism evidence="3 4">
    <name type="scientific">Podarcis muralis</name>
    <name type="common">Wall lizard</name>
    <name type="synonym">Lacerta muralis</name>
    <dbReference type="NCBI Taxonomy" id="64176"/>
    <lineage>
        <taxon>Eukaryota</taxon>
        <taxon>Metazoa</taxon>
        <taxon>Chordata</taxon>
        <taxon>Craniata</taxon>
        <taxon>Vertebrata</taxon>
        <taxon>Euteleostomi</taxon>
        <taxon>Lepidosauria</taxon>
        <taxon>Squamata</taxon>
        <taxon>Bifurcata</taxon>
        <taxon>Unidentata</taxon>
        <taxon>Episquamata</taxon>
        <taxon>Laterata</taxon>
        <taxon>Lacertibaenia</taxon>
        <taxon>Lacertidae</taxon>
        <taxon>Podarcis</taxon>
    </lineage>
</organism>
<dbReference type="OrthoDB" id="204980at2759"/>
<feature type="transmembrane region" description="Helical" evidence="1">
    <location>
        <begin position="51"/>
        <end position="72"/>
    </location>
</feature>
<keyword evidence="4" id="KW-1185">Reference proteome</keyword>
<dbReference type="KEGG" id="pmua:114603412"/>
<reference evidence="3 4" key="1">
    <citation type="journal article" date="2019" name="Proc. Natl. Acad. Sci. U.S.A.">
        <title>Regulatory changes in pterin and carotenoid genes underlie balanced color polymorphisms in the wall lizard.</title>
        <authorList>
            <person name="Andrade P."/>
            <person name="Pinho C."/>
            <person name="Perez I de Lanuza G."/>
            <person name="Afonso S."/>
            <person name="Brejcha J."/>
            <person name="Rubin C.J."/>
            <person name="Wallerman O."/>
            <person name="Pereira P."/>
            <person name="Sabatino S.J."/>
            <person name="Bellati A."/>
            <person name="Pellitteri-Rosa D."/>
            <person name="Bosakova Z."/>
            <person name="Bunikis I."/>
            <person name="Carretero M.A."/>
            <person name="Feiner N."/>
            <person name="Marsik P."/>
            <person name="Pauperio F."/>
            <person name="Salvi D."/>
            <person name="Soler L."/>
            <person name="While G.M."/>
            <person name="Uller T."/>
            <person name="Font E."/>
            <person name="Andersson L."/>
            <person name="Carneiro M."/>
        </authorList>
    </citation>
    <scope>NUCLEOTIDE SEQUENCE</scope>
</reference>
<dbReference type="Gene3D" id="2.60.40.1180">
    <property type="entry name" value="Golgi alpha-mannosidase II"/>
    <property type="match status" value="1"/>
</dbReference>
<keyword evidence="1" id="KW-0812">Transmembrane</keyword>
<evidence type="ECO:0000313" key="4">
    <source>
        <dbReference type="Proteomes" id="UP000472272"/>
    </source>
</evidence>
<dbReference type="InterPro" id="IPR017853">
    <property type="entry name" value="GH"/>
</dbReference>
<evidence type="ECO:0000259" key="2">
    <source>
        <dbReference type="Pfam" id="PF00128"/>
    </source>
</evidence>
<dbReference type="Ensembl" id="ENSPMRT00000024360.1">
    <property type="protein sequence ID" value="ENSPMRP00000022932.1"/>
    <property type="gene ID" value="ENSPMRG00000014887.1"/>
</dbReference>
<keyword evidence="1" id="KW-1133">Transmembrane helix</keyword>
<dbReference type="GO" id="GO:0016324">
    <property type="term" value="C:apical plasma membrane"/>
    <property type="evidence" value="ECO:0007669"/>
    <property type="project" value="TreeGrafter"/>
</dbReference>
<dbReference type="GeneTree" id="ENSGT00940000166462"/>
<dbReference type="Pfam" id="PF00128">
    <property type="entry name" value="Alpha-amylase"/>
    <property type="match status" value="1"/>
</dbReference>
<dbReference type="GO" id="GO:1903801">
    <property type="term" value="P:L-leucine import across plasma membrane"/>
    <property type="evidence" value="ECO:0007669"/>
    <property type="project" value="TreeGrafter"/>
</dbReference>
<dbReference type="Proteomes" id="UP000472272">
    <property type="component" value="Chromosome 8"/>
</dbReference>
<protein>
    <submittedName>
        <fullName evidence="3">4F2 cell-surface antigen heavy chain-like</fullName>
    </submittedName>
</protein>
<reference evidence="3" key="3">
    <citation type="submission" date="2025-09" db="UniProtKB">
        <authorList>
            <consortium name="Ensembl"/>
        </authorList>
    </citation>
    <scope>IDENTIFICATION</scope>
</reference>
<proteinExistence type="predicted"/>
<accession>A0A670JIU6</accession>
<dbReference type="InterPro" id="IPR013780">
    <property type="entry name" value="Glyco_hydro_b"/>
</dbReference>
<dbReference type="OMA" id="QINATMV"/>
<dbReference type="Gene3D" id="3.20.20.80">
    <property type="entry name" value="Glycosidases"/>
    <property type="match status" value="1"/>
</dbReference>
<sequence>MGKAEDVVLTSQVPSESIPLLGRALPSPTYLSQEEVVQQAGSAPWPGVRKALLCLLGALFACLLALAVLLLVTMPRPRPPLVWWQKASFYHLPPASFPDSDGDGQGDLEGVRRQLDRILAFSIQALVLGPILESDLANLSRILPAHGSQEQLEALVDVGKKEGLRILLELPVWEEELDFPAKHNRTHQHLKGAFQFWQALGVHGFLVGKDPTWRLEAVLDAWSELGAQTKPDRGQEKVLIVRDESERCNISCRVPDSVILSCRLLGAERNLTAQGLAQRAEGALGHPRVPWPGWMVPWGSPLKAGLGEMLAVLQLTLPGVPLLQGGEGSPVPLQNASTEGSSDWALLENLHRSLLTLHASSFALHGVDYIPLPLAGHSEDVFAFLRPGSCSAILVVLNLGPRPFQLILSQLNFLVPAKVLFSTHPEPQRESNVDRVRLRPHQAVLLQVPRGHGQ</sequence>
<gene>
    <name evidence="3" type="primary">LOC114603412</name>
</gene>
<reference evidence="3" key="2">
    <citation type="submission" date="2025-08" db="UniProtKB">
        <authorList>
            <consortium name="Ensembl"/>
        </authorList>
    </citation>
    <scope>IDENTIFICATION</scope>
</reference>
<dbReference type="AlphaFoldDB" id="A0A670JIU6"/>
<dbReference type="RefSeq" id="XP_028598225.1">
    <property type="nucleotide sequence ID" value="XM_028742392.1"/>
</dbReference>
<dbReference type="PANTHER" id="PTHR46673:SF2">
    <property type="entry name" value="4F2 CELL-SURFACE ANTIGEN HEAVY CHAIN-LIKE"/>
    <property type="match status" value="1"/>
</dbReference>
<dbReference type="InterPro" id="IPR042280">
    <property type="entry name" value="SLC3A2"/>
</dbReference>
<dbReference type="GO" id="GO:0005975">
    <property type="term" value="P:carbohydrate metabolic process"/>
    <property type="evidence" value="ECO:0007669"/>
    <property type="project" value="InterPro"/>
</dbReference>
<dbReference type="SUPFAM" id="SSF51011">
    <property type="entry name" value="Glycosyl hydrolase domain"/>
    <property type="match status" value="1"/>
</dbReference>
<dbReference type="PANTHER" id="PTHR46673">
    <property type="entry name" value="4F2 CELL-SURFACE ANTIGEN HEAVY CHAIN"/>
    <property type="match status" value="1"/>
</dbReference>
<evidence type="ECO:0000256" key="1">
    <source>
        <dbReference type="SAM" id="Phobius"/>
    </source>
</evidence>
<dbReference type="GO" id="GO:0015173">
    <property type="term" value="F:aromatic amino acid transmembrane transporter activity"/>
    <property type="evidence" value="ECO:0007669"/>
    <property type="project" value="TreeGrafter"/>
</dbReference>
<dbReference type="SUPFAM" id="SSF51445">
    <property type="entry name" value="(Trans)glycosidases"/>
    <property type="match status" value="1"/>
</dbReference>
<dbReference type="GO" id="GO:0015180">
    <property type="term" value="F:L-alanine transmembrane transporter activity"/>
    <property type="evidence" value="ECO:0007669"/>
    <property type="project" value="TreeGrafter"/>
</dbReference>
<dbReference type="GeneID" id="114603412"/>
<dbReference type="GO" id="GO:0015823">
    <property type="term" value="P:phenylalanine transport"/>
    <property type="evidence" value="ECO:0007669"/>
    <property type="project" value="TreeGrafter"/>
</dbReference>
<dbReference type="InterPro" id="IPR006047">
    <property type="entry name" value="GH13_cat_dom"/>
</dbReference>
<dbReference type="GO" id="GO:0015190">
    <property type="term" value="F:L-leucine transmembrane transporter activity"/>
    <property type="evidence" value="ECO:0007669"/>
    <property type="project" value="TreeGrafter"/>
</dbReference>
<keyword evidence="1" id="KW-0472">Membrane</keyword>
<dbReference type="GO" id="GO:0016323">
    <property type="term" value="C:basolateral plasma membrane"/>
    <property type="evidence" value="ECO:0007669"/>
    <property type="project" value="TreeGrafter"/>
</dbReference>
<evidence type="ECO:0000313" key="3">
    <source>
        <dbReference type="Ensembl" id="ENSPMRP00000022932.1"/>
    </source>
</evidence>
<feature type="domain" description="Glycosyl hydrolase family 13 catalytic" evidence="2">
    <location>
        <begin position="94"/>
        <end position="170"/>
    </location>
</feature>
<dbReference type="GO" id="GO:1904273">
    <property type="term" value="P:L-alanine import across plasma membrane"/>
    <property type="evidence" value="ECO:0007669"/>
    <property type="project" value="TreeGrafter"/>
</dbReference>
<name>A0A670JIU6_PODMU</name>